<dbReference type="InterPro" id="IPR007831">
    <property type="entry name" value="T2SS_GspE_N"/>
</dbReference>
<evidence type="ECO:0000256" key="3">
    <source>
        <dbReference type="ARBA" id="ARBA00022840"/>
    </source>
</evidence>
<proteinExistence type="inferred from homology"/>
<accession>A0A2V1GX06</accession>
<dbReference type="Pfam" id="PF05157">
    <property type="entry name" value="MshEN"/>
    <property type="match status" value="1"/>
</dbReference>
<organism evidence="5 6">
    <name type="scientific">Pelagibaculum spongiae</name>
    <dbReference type="NCBI Taxonomy" id="2080658"/>
    <lineage>
        <taxon>Bacteria</taxon>
        <taxon>Pseudomonadati</taxon>
        <taxon>Pseudomonadota</taxon>
        <taxon>Gammaproteobacteria</taxon>
        <taxon>Oceanospirillales</taxon>
        <taxon>Pelagibaculum</taxon>
    </lineage>
</organism>
<evidence type="ECO:0000259" key="4">
    <source>
        <dbReference type="PROSITE" id="PS00662"/>
    </source>
</evidence>
<keyword evidence="3" id="KW-0067">ATP-binding</keyword>
<name>A0A2V1GX06_9GAMM</name>
<sequence length="742" mass="82605">MGTRYMNDQTDLAMAWPAAPAELGTDVPLLHASITVLGMNGCTIQSPFKAKLVSIDFSMKQISLIYQEENYRLSFSEIRSLLFEQSLLPPESGDLDQEPRKTLHLVFRDGQRYTGPILRALDEESCLHVFHIRDDKVFRGFIPRSVIRDFSLVDNNPNKGSSIDSQEIITLPDQLISALDFGLQQPGKPLGALLLEAGRLTNDELRNALLLQTQEDETGQLHRRLGEILLDKKMVDSVPVHQALAANLGLPFVSLKHFPISTSATGLLDESFVSEHHLIPIMHHNERLIIAMADPTDHETQQTLKFILGKMIEVAVATPEDITRSIGRFYSALNDEEMIDELESADDEDANGDFDPVLGTDRPTVRLVNGIISDAVRRRASDIHIFPMPNEIELFFRIDGQMVPIRKLSKRLLPSLVSRIKILGRLNIAEHRLPQDGNTRVRRHGKLVDLRTSVIPTSQGESVVIRVLDTQAGFKPLNEIGFRQDDLESIVDMIHQNSGIILVTGPTGSGKSTTLYAAIDQIKEQELNIITAEDPVEYQVAGVRQIQVNSKINYNFATALRHILRHDPDVIMIGEIRDKETAKMAVQSSLTGHLVLTTLHTNSAASAITRLLEIGIEPYLLNDSLLGVVAQRLVRVNCPHCLAVEQVSPAVRKTFDLSEDETFYIGRGCDECDQLGFRGRMAVYELLKIDSAIKGMVLKGASTYDIEGYALGKGMMALTQSALALAREKKISLSEVYRVRLN</sequence>
<dbReference type="Gene3D" id="3.30.450.90">
    <property type="match status" value="1"/>
</dbReference>
<dbReference type="SMART" id="SM00382">
    <property type="entry name" value="AAA"/>
    <property type="match status" value="1"/>
</dbReference>
<evidence type="ECO:0000256" key="2">
    <source>
        <dbReference type="ARBA" id="ARBA00022741"/>
    </source>
</evidence>
<dbReference type="PANTHER" id="PTHR30258">
    <property type="entry name" value="TYPE II SECRETION SYSTEM PROTEIN GSPE-RELATED"/>
    <property type="match status" value="1"/>
</dbReference>
<dbReference type="AlphaFoldDB" id="A0A2V1GX06"/>
<comment type="similarity">
    <text evidence="1">Belongs to the GSP E family.</text>
</comment>
<evidence type="ECO:0000313" key="6">
    <source>
        <dbReference type="Proteomes" id="UP000244906"/>
    </source>
</evidence>
<keyword evidence="2" id="KW-0547">Nucleotide-binding</keyword>
<reference evidence="5 6" key="1">
    <citation type="submission" date="2018-04" db="EMBL/GenBank/DDBJ databases">
        <title>Thalassorhabdus spongiae gen. nov., sp. nov., isolated from a marine sponge in South-West Iceland.</title>
        <authorList>
            <person name="Knobloch S."/>
            <person name="Daussin A."/>
            <person name="Johannsson R."/>
            <person name="Marteinsson V.T."/>
        </authorList>
    </citation>
    <scope>NUCLEOTIDE SEQUENCE [LARGE SCALE GENOMIC DNA]</scope>
    <source>
        <strain evidence="5 6">Hp12</strain>
    </source>
</reference>
<dbReference type="SUPFAM" id="SSF160246">
    <property type="entry name" value="EspE N-terminal domain-like"/>
    <property type="match status" value="1"/>
</dbReference>
<dbReference type="Proteomes" id="UP000244906">
    <property type="component" value="Unassembled WGS sequence"/>
</dbReference>
<dbReference type="CDD" id="cd01129">
    <property type="entry name" value="PulE-GspE-like"/>
    <property type="match status" value="1"/>
</dbReference>
<dbReference type="PANTHER" id="PTHR30258:SF1">
    <property type="entry name" value="PROTEIN TRANSPORT PROTEIN HOFB HOMOLOG"/>
    <property type="match status" value="1"/>
</dbReference>
<dbReference type="PROSITE" id="PS00662">
    <property type="entry name" value="T2SP_E"/>
    <property type="match status" value="1"/>
</dbReference>
<keyword evidence="6" id="KW-1185">Reference proteome</keyword>
<evidence type="ECO:0000313" key="5">
    <source>
        <dbReference type="EMBL" id="PVZ70540.1"/>
    </source>
</evidence>
<dbReference type="InterPro" id="IPR001482">
    <property type="entry name" value="T2SS/T4SS_dom"/>
</dbReference>
<dbReference type="Gene3D" id="3.40.50.300">
    <property type="entry name" value="P-loop containing nucleotide triphosphate hydrolases"/>
    <property type="match status" value="1"/>
</dbReference>
<feature type="domain" description="Bacterial type II secretion system protein E" evidence="4">
    <location>
        <begin position="564"/>
        <end position="578"/>
    </location>
</feature>
<dbReference type="Gene3D" id="3.30.300.160">
    <property type="entry name" value="Type II secretion system, protein E, N-terminal domain"/>
    <property type="match status" value="1"/>
</dbReference>
<evidence type="ECO:0000256" key="1">
    <source>
        <dbReference type="ARBA" id="ARBA00006611"/>
    </source>
</evidence>
<dbReference type="GO" id="GO:0005524">
    <property type="term" value="F:ATP binding"/>
    <property type="evidence" value="ECO:0007669"/>
    <property type="project" value="UniProtKB-KW"/>
</dbReference>
<dbReference type="InterPro" id="IPR003593">
    <property type="entry name" value="AAA+_ATPase"/>
</dbReference>
<dbReference type="InterPro" id="IPR037257">
    <property type="entry name" value="T2SS_E_N_sf"/>
</dbReference>
<comment type="caution">
    <text evidence="5">The sequence shown here is derived from an EMBL/GenBank/DDBJ whole genome shotgun (WGS) entry which is preliminary data.</text>
</comment>
<dbReference type="InterPro" id="IPR027417">
    <property type="entry name" value="P-loop_NTPase"/>
</dbReference>
<protein>
    <submittedName>
        <fullName evidence="5">Type II secretion system protein GspE</fullName>
    </submittedName>
</protein>
<gene>
    <name evidence="5" type="ORF">DC094_08135</name>
</gene>
<dbReference type="Pfam" id="PF00437">
    <property type="entry name" value="T2SSE"/>
    <property type="match status" value="1"/>
</dbReference>
<dbReference type="GO" id="GO:0005886">
    <property type="term" value="C:plasma membrane"/>
    <property type="evidence" value="ECO:0007669"/>
    <property type="project" value="TreeGrafter"/>
</dbReference>
<dbReference type="SUPFAM" id="SSF52540">
    <property type="entry name" value="P-loop containing nucleoside triphosphate hydrolases"/>
    <property type="match status" value="1"/>
</dbReference>
<dbReference type="EMBL" id="QDDL01000002">
    <property type="protein sequence ID" value="PVZ70540.1"/>
    <property type="molecule type" value="Genomic_DNA"/>
</dbReference>
<dbReference type="GO" id="GO:0016887">
    <property type="term" value="F:ATP hydrolysis activity"/>
    <property type="evidence" value="ECO:0007669"/>
    <property type="project" value="TreeGrafter"/>
</dbReference>